<comment type="caution">
    <text evidence="2">The sequence shown here is derived from an EMBL/GenBank/DDBJ whole genome shotgun (WGS) entry which is preliminary data.</text>
</comment>
<sequence length="627" mass="71992">MTSRLVIVAAIFLFLISGVTGPFMLDDFPNILHNPAVLWGEFSFANVVNAIASSPSGIINRPLPVLSFGITYWLFGIDATAFKLINFVIHIANALLVYSLVKHLCRLLPEKLRQQNLAFWIALIWALHPLQISSVFYVVQRMTLMSSFFMLLIMNVYLLALLKPDANHKKYLQGLGWVLVLLVLGFLCKENIVLAIPLIWLLDRAFRTGGQVRQSNLIGHVFFSVFLYLPACLIVIYSFVSPEWFLVDYSKRDFDLVERLFSQVIIVKNYWVWSIWPDISQLGLFHDDFVIVRSMSWALWLTLFFHVALLIVSLVLWKRSVFFSVSILFFYTNHLLESTLIPLELIFEHRNYLALLGPVSIVVVAVSSLLTKMQNIRLRPIVMFVLVLCFALPASLRAYQWGTPGLWVQMEVENHPKSVRARHAFLVQLFHNSVENGISLKTEQLINVHLNKVLQLDQNHLASLVMIIKLRSVLEKEQRDQDLQLLYGRLSKANANLELHKSHFQDLLQCQLDGYCKFKPQVLEKSYAAIGSNPNYSDEFRADLMATWAVYVGQAYKFDSQIEALLLQANAVAKTPYVYESLAQYYLLSGSLGKVNQLLSEWPQSRGSWIARRRVKGWLKNYSENKK</sequence>
<proteinExistence type="predicted"/>
<dbReference type="GO" id="GO:0000030">
    <property type="term" value="F:mannosyltransferase activity"/>
    <property type="evidence" value="ECO:0007669"/>
    <property type="project" value="TreeGrafter"/>
</dbReference>
<feature type="transmembrane region" description="Helical" evidence="1">
    <location>
        <begin position="297"/>
        <end position="316"/>
    </location>
</feature>
<keyword evidence="1" id="KW-0472">Membrane</keyword>
<reference evidence="2 3" key="1">
    <citation type="submission" date="2018-04" db="EMBL/GenBank/DDBJ databases">
        <title>Thalassorhabdus spongiae gen. nov., sp. nov., isolated from a marine sponge in South-West Iceland.</title>
        <authorList>
            <person name="Knobloch S."/>
            <person name="Daussin A."/>
            <person name="Johannsson R."/>
            <person name="Marteinsson V.T."/>
        </authorList>
    </citation>
    <scope>NUCLEOTIDE SEQUENCE [LARGE SCALE GENOMIC DNA]</scope>
    <source>
        <strain evidence="2 3">Hp12</strain>
    </source>
</reference>
<feature type="transmembrane region" description="Helical" evidence="1">
    <location>
        <begin position="353"/>
        <end position="371"/>
    </location>
</feature>
<dbReference type="GO" id="GO:0035269">
    <property type="term" value="P:protein O-linked glycosylation via mannose"/>
    <property type="evidence" value="ECO:0007669"/>
    <property type="project" value="TreeGrafter"/>
</dbReference>
<dbReference type="Proteomes" id="UP000244906">
    <property type="component" value="Unassembled WGS sequence"/>
</dbReference>
<evidence type="ECO:0000313" key="3">
    <source>
        <dbReference type="Proteomes" id="UP000244906"/>
    </source>
</evidence>
<keyword evidence="3" id="KW-1185">Reference proteome</keyword>
<feature type="transmembrane region" description="Helical" evidence="1">
    <location>
        <begin position="378"/>
        <end position="396"/>
    </location>
</feature>
<name>A0A2V1H506_9GAMM</name>
<feature type="transmembrane region" description="Helical" evidence="1">
    <location>
        <begin position="328"/>
        <end position="347"/>
    </location>
</feature>
<gene>
    <name evidence="2" type="ORF">DC094_02180</name>
</gene>
<dbReference type="RefSeq" id="WP_116685444.1">
    <property type="nucleotide sequence ID" value="NZ_CAWNYD010000001.1"/>
</dbReference>
<feature type="transmembrane region" description="Helical" evidence="1">
    <location>
        <begin position="117"/>
        <end position="138"/>
    </location>
</feature>
<evidence type="ECO:0008006" key="4">
    <source>
        <dbReference type="Google" id="ProtNLM"/>
    </source>
</evidence>
<feature type="transmembrane region" description="Helical" evidence="1">
    <location>
        <begin position="221"/>
        <end position="240"/>
    </location>
</feature>
<keyword evidence="1" id="KW-1133">Transmembrane helix</keyword>
<dbReference type="PANTHER" id="PTHR44216">
    <property type="entry name" value="PROTEIN O-MANNOSYL-TRANSFERASE TMTC2"/>
    <property type="match status" value="1"/>
</dbReference>
<evidence type="ECO:0000256" key="1">
    <source>
        <dbReference type="SAM" id="Phobius"/>
    </source>
</evidence>
<evidence type="ECO:0000313" key="2">
    <source>
        <dbReference type="EMBL" id="PVZ71855.1"/>
    </source>
</evidence>
<feature type="transmembrane region" description="Helical" evidence="1">
    <location>
        <begin position="144"/>
        <end position="162"/>
    </location>
</feature>
<dbReference type="InterPro" id="IPR052384">
    <property type="entry name" value="TMTC_O-mannosyltransferase"/>
</dbReference>
<dbReference type="OrthoDB" id="8566379at2"/>
<feature type="transmembrane region" description="Helical" evidence="1">
    <location>
        <begin position="70"/>
        <end position="96"/>
    </location>
</feature>
<feature type="transmembrane region" description="Helical" evidence="1">
    <location>
        <begin position="174"/>
        <end position="201"/>
    </location>
</feature>
<dbReference type="EMBL" id="QDDL01000001">
    <property type="protein sequence ID" value="PVZ71855.1"/>
    <property type="molecule type" value="Genomic_DNA"/>
</dbReference>
<organism evidence="2 3">
    <name type="scientific">Pelagibaculum spongiae</name>
    <dbReference type="NCBI Taxonomy" id="2080658"/>
    <lineage>
        <taxon>Bacteria</taxon>
        <taxon>Pseudomonadati</taxon>
        <taxon>Pseudomonadota</taxon>
        <taxon>Gammaproteobacteria</taxon>
        <taxon>Oceanospirillales</taxon>
        <taxon>Pelagibaculum</taxon>
    </lineage>
</organism>
<accession>A0A2V1H506</accession>
<keyword evidence="1" id="KW-0812">Transmembrane</keyword>
<dbReference type="AlphaFoldDB" id="A0A2V1H506"/>
<dbReference type="PANTHER" id="PTHR44216:SF3">
    <property type="entry name" value="PROTEIN O-MANNOSYL-TRANSFERASE TMTC2"/>
    <property type="match status" value="1"/>
</dbReference>
<protein>
    <recommendedName>
        <fullName evidence="4">Glycosyltransferase RgtA/B/C/D-like domain-containing protein</fullName>
    </recommendedName>
</protein>